<dbReference type="PROSITE" id="PS50123">
    <property type="entry name" value="CHER"/>
    <property type="match status" value="1"/>
</dbReference>
<name>A0A089YHM1_9PSED</name>
<dbReference type="InterPro" id="IPR022641">
    <property type="entry name" value="CheR_N"/>
</dbReference>
<dbReference type="Pfam" id="PF01739">
    <property type="entry name" value="CheR"/>
    <property type="match status" value="1"/>
</dbReference>
<dbReference type="InterPro" id="IPR000780">
    <property type="entry name" value="CheR_MeTrfase"/>
</dbReference>
<evidence type="ECO:0000313" key="3">
    <source>
        <dbReference type="Proteomes" id="UP000029493"/>
    </source>
</evidence>
<dbReference type="PANTHER" id="PTHR24422:SF8">
    <property type="entry name" value="CHEMOTAXIS PROTEIN"/>
    <property type="match status" value="1"/>
</dbReference>
<dbReference type="EMBL" id="CP009455">
    <property type="protein sequence ID" value="AIR91163.1"/>
    <property type="molecule type" value="Genomic_DNA"/>
</dbReference>
<dbReference type="Proteomes" id="UP000029493">
    <property type="component" value="Chromosome"/>
</dbReference>
<evidence type="ECO:0000259" key="1">
    <source>
        <dbReference type="PROSITE" id="PS50123"/>
    </source>
</evidence>
<feature type="domain" description="CheR-type methyltransferase" evidence="1">
    <location>
        <begin position="7"/>
        <end position="261"/>
    </location>
</feature>
<dbReference type="RefSeq" id="WP_038413890.1">
    <property type="nucleotide sequence ID" value="NZ_CP009455.1"/>
</dbReference>
<dbReference type="InterPro" id="IPR029063">
    <property type="entry name" value="SAM-dependent_MTases_sf"/>
</dbReference>
<reference evidence="2 3" key="1">
    <citation type="submission" date="2014-09" db="EMBL/GenBank/DDBJ databases">
        <authorList>
            <person name="Chan K.-G."/>
        </authorList>
    </citation>
    <scope>NUCLEOTIDE SEQUENCE [LARGE SCALE GENOMIC DNA]</scope>
    <source>
        <strain evidence="2 3">ND07</strain>
    </source>
</reference>
<dbReference type="OrthoDB" id="9816309at2"/>
<dbReference type="GO" id="GO:0008757">
    <property type="term" value="F:S-adenosylmethionine-dependent methyltransferase activity"/>
    <property type="evidence" value="ECO:0007669"/>
    <property type="project" value="InterPro"/>
</dbReference>
<dbReference type="SUPFAM" id="SSF53335">
    <property type="entry name" value="S-adenosyl-L-methionine-dependent methyltransferases"/>
    <property type="match status" value="1"/>
</dbReference>
<dbReference type="InterPro" id="IPR022642">
    <property type="entry name" value="CheR_C"/>
</dbReference>
<dbReference type="PRINTS" id="PR00996">
    <property type="entry name" value="CHERMTFRASE"/>
</dbReference>
<proteinExistence type="predicted"/>
<evidence type="ECO:0000313" key="2">
    <source>
        <dbReference type="EMBL" id="AIR91163.1"/>
    </source>
</evidence>
<protein>
    <submittedName>
        <fullName evidence="2">Chemotaxis protein CheR</fullName>
    </submittedName>
</protein>
<dbReference type="eggNOG" id="COG1352">
    <property type="taxonomic scope" value="Bacteria"/>
</dbReference>
<dbReference type="STRING" id="157783.LK03_18650"/>
<dbReference type="KEGG" id="psw:LK03_18650"/>
<dbReference type="AlphaFoldDB" id="A0A089YHM1"/>
<sequence>MTIDRDTDIEIRLLIEAIYLKYSYDFRDYSGASIKRRILHAVGQFECRTVSALQERVLHDPSMFMELLQYLTIPVSEMFRDPSHFLALRNEVVPLLRTWPSLKIWIAGCSTGEEVYSMAILLREEGLLERSILYATDINPYSLERAKQGIYSLQSMHTYAENYRLAGGRRDFSEYYTAAYGNAIMDSSLRDNVTFADHSLATDSVFSETQLVSCRNVMIYFNKDLQDRAFGLFHESLCHRGFLVLGSKESVDFSAYANQFEALVRPERIFRKS</sequence>
<dbReference type="Gene3D" id="3.40.50.150">
    <property type="entry name" value="Vaccinia Virus protein VP39"/>
    <property type="match status" value="1"/>
</dbReference>
<keyword evidence="3" id="KW-1185">Reference proteome</keyword>
<gene>
    <name evidence="2" type="ORF">LK03_18650</name>
</gene>
<dbReference type="InterPro" id="IPR050903">
    <property type="entry name" value="Bact_Chemotaxis_MeTrfase"/>
</dbReference>
<dbReference type="Pfam" id="PF03705">
    <property type="entry name" value="CheR_N"/>
    <property type="match status" value="1"/>
</dbReference>
<dbReference type="PANTHER" id="PTHR24422">
    <property type="entry name" value="CHEMOTAXIS PROTEIN METHYLTRANSFERASE"/>
    <property type="match status" value="1"/>
</dbReference>
<organism evidence="2 3">
    <name type="scientific">Pseudomonas cremoricolorata</name>
    <dbReference type="NCBI Taxonomy" id="157783"/>
    <lineage>
        <taxon>Bacteria</taxon>
        <taxon>Pseudomonadati</taxon>
        <taxon>Pseudomonadota</taxon>
        <taxon>Gammaproteobacteria</taxon>
        <taxon>Pseudomonadales</taxon>
        <taxon>Pseudomonadaceae</taxon>
        <taxon>Pseudomonas</taxon>
    </lineage>
</organism>
<accession>A0A089YHM1</accession>
<dbReference type="SMART" id="SM00138">
    <property type="entry name" value="MeTrc"/>
    <property type="match status" value="1"/>
</dbReference>